<protein>
    <recommendedName>
        <fullName evidence="1">Retrotransposon gag domain-containing protein</fullName>
    </recommendedName>
</protein>
<feature type="domain" description="Retrotransposon gag" evidence="1">
    <location>
        <begin position="25"/>
        <end position="113"/>
    </location>
</feature>
<dbReference type="AlphaFoldDB" id="A0A9P7G4B3"/>
<accession>A0A9P7G4B3</accession>
<proteinExistence type="predicted"/>
<organism evidence="2 3">
    <name type="scientific">Asterophora parasitica</name>
    <dbReference type="NCBI Taxonomy" id="117018"/>
    <lineage>
        <taxon>Eukaryota</taxon>
        <taxon>Fungi</taxon>
        <taxon>Dikarya</taxon>
        <taxon>Basidiomycota</taxon>
        <taxon>Agaricomycotina</taxon>
        <taxon>Agaricomycetes</taxon>
        <taxon>Agaricomycetidae</taxon>
        <taxon>Agaricales</taxon>
        <taxon>Tricholomatineae</taxon>
        <taxon>Lyophyllaceae</taxon>
        <taxon>Asterophora</taxon>
    </lineage>
</organism>
<evidence type="ECO:0000313" key="3">
    <source>
        <dbReference type="Proteomes" id="UP000775547"/>
    </source>
</evidence>
<gene>
    <name evidence="2" type="ORF">DXG03_009635</name>
</gene>
<dbReference type="OrthoDB" id="5582182at2759"/>
<comment type="caution">
    <text evidence="2">The sequence shown here is derived from an EMBL/GenBank/DDBJ whole genome shotgun (WGS) entry which is preliminary data.</text>
</comment>
<dbReference type="Pfam" id="PF03732">
    <property type="entry name" value="Retrotrans_gag"/>
    <property type="match status" value="1"/>
</dbReference>
<reference evidence="2" key="1">
    <citation type="submission" date="2020-07" db="EMBL/GenBank/DDBJ databases">
        <authorList>
            <person name="Nieuwenhuis M."/>
            <person name="Van De Peppel L.J.J."/>
        </authorList>
    </citation>
    <scope>NUCLEOTIDE SEQUENCE</scope>
    <source>
        <strain evidence="2">AP01</strain>
        <tissue evidence="2">Mycelium</tissue>
    </source>
</reference>
<feature type="non-terminal residue" evidence="2">
    <location>
        <position position="1"/>
    </location>
</feature>
<evidence type="ECO:0000313" key="2">
    <source>
        <dbReference type="EMBL" id="KAG5640257.1"/>
    </source>
</evidence>
<dbReference type="InterPro" id="IPR005162">
    <property type="entry name" value="Retrotrans_gag_dom"/>
</dbReference>
<evidence type="ECO:0000259" key="1">
    <source>
        <dbReference type="Pfam" id="PF03732"/>
    </source>
</evidence>
<sequence length="167" mass="19248">DICNAVQLSHTQLLLEEDCCIYMASFLEDRSPKQWYTYVKKYKTYLLQDFDAFCEAFEAHFGNPNIAGDANNKLLTLVQTGSTAAHASRYTELLIHVNWSEQTKIDNFYHSLKTSVKDTIMLTHLQDHPKVFKKHVDFIIKIDNHVHCCKQEHKLEAKANAMKSATP</sequence>
<keyword evidence="3" id="KW-1185">Reference proteome</keyword>
<dbReference type="Proteomes" id="UP000775547">
    <property type="component" value="Unassembled WGS sequence"/>
</dbReference>
<reference evidence="2" key="2">
    <citation type="submission" date="2021-10" db="EMBL/GenBank/DDBJ databases">
        <title>Phylogenomics reveals ancestral predisposition of the termite-cultivated fungus Termitomyces towards a domesticated lifestyle.</title>
        <authorList>
            <person name="Auxier B."/>
            <person name="Grum-Grzhimaylo A."/>
            <person name="Cardenas M.E."/>
            <person name="Lodge J.D."/>
            <person name="Laessoe T."/>
            <person name="Pedersen O."/>
            <person name="Smith M.E."/>
            <person name="Kuyper T.W."/>
            <person name="Franco-Molano E.A."/>
            <person name="Baroni T.J."/>
            <person name="Aanen D.K."/>
        </authorList>
    </citation>
    <scope>NUCLEOTIDE SEQUENCE</scope>
    <source>
        <strain evidence="2">AP01</strain>
        <tissue evidence="2">Mycelium</tissue>
    </source>
</reference>
<name>A0A9P7G4B3_9AGAR</name>
<dbReference type="EMBL" id="JABCKV010000951">
    <property type="protein sequence ID" value="KAG5640257.1"/>
    <property type="molecule type" value="Genomic_DNA"/>
</dbReference>